<proteinExistence type="predicted"/>
<dbReference type="Proteomes" id="UP000184330">
    <property type="component" value="Unassembled WGS sequence"/>
</dbReference>
<dbReference type="Pfam" id="PF06985">
    <property type="entry name" value="HET"/>
    <property type="match status" value="1"/>
</dbReference>
<dbReference type="PANTHER" id="PTHR24148:SF64">
    <property type="entry name" value="HETEROKARYON INCOMPATIBILITY DOMAIN-CONTAINING PROTEIN"/>
    <property type="match status" value="1"/>
</dbReference>
<protein>
    <recommendedName>
        <fullName evidence="1">Heterokaryon incompatibility domain-containing protein</fullName>
    </recommendedName>
</protein>
<dbReference type="AlphaFoldDB" id="A0A1L7X8K0"/>
<dbReference type="EMBL" id="FJOG01000018">
    <property type="protein sequence ID" value="CZR61365.1"/>
    <property type="molecule type" value="Genomic_DNA"/>
</dbReference>
<dbReference type="InterPro" id="IPR010730">
    <property type="entry name" value="HET"/>
</dbReference>
<name>A0A1L7X8K0_9HELO</name>
<evidence type="ECO:0000259" key="1">
    <source>
        <dbReference type="Pfam" id="PF06985"/>
    </source>
</evidence>
<dbReference type="InterPro" id="IPR052895">
    <property type="entry name" value="HetReg/Transcr_Mod"/>
</dbReference>
<keyword evidence="3" id="KW-1185">Reference proteome</keyword>
<evidence type="ECO:0000313" key="3">
    <source>
        <dbReference type="Proteomes" id="UP000184330"/>
    </source>
</evidence>
<dbReference type="OrthoDB" id="2157530at2759"/>
<reference evidence="2 3" key="1">
    <citation type="submission" date="2016-03" db="EMBL/GenBank/DDBJ databases">
        <authorList>
            <person name="Ploux O."/>
        </authorList>
    </citation>
    <scope>NUCLEOTIDE SEQUENCE [LARGE SCALE GENOMIC DNA]</scope>
    <source>
        <strain evidence="2 3">UAMH 11012</strain>
    </source>
</reference>
<organism evidence="2 3">
    <name type="scientific">Phialocephala subalpina</name>
    <dbReference type="NCBI Taxonomy" id="576137"/>
    <lineage>
        <taxon>Eukaryota</taxon>
        <taxon>Fungi</taxon>
        <taxon>Dikarya</taxon>
        <taxon>Ascomycota</taxon>
        <taxon>Pezizomycotina</taxon>
        <taxon>Leotiomycetes</taxon>
        <taxon>Helotiales</taxon>
        <taxon>Mollisiaceae</taxon>
        <taxon>Phialocephala</taxon>
        <taxon>Phialocephala fortinii species complex</taxon>
    </lineage>
</organism>
<feature type="domain" description="Heterokaryon incompatibility" evidence="1">
    <location>
        <begin position="182"/>
        <end position="292"/>
    </location>
</feature>
<accession>A0A1L7X8K0</accession>
<sequence>MEMEEYVYTPLQDGQIRLLEILPGEPEDPLQCHLRIVPLGDKDSPLHYAAVSYTWGDDMSDRPITVDGRKLSVKPNLEAALLEFRREPPRLKADPGLDRVIAAIRSIMVVRDCHRESFSDASRAEIDRLVWTMVDYATSHATAASLLNDVGKTFNAEFLEEAESKWNMIAAREGVPRLYEDSVLLWIDGLCINQRDSDERNVQVRIMARIYAKADFLVVWLGLGDELVDNCLKLLALFMEKKERGYLHLDERTFHAWLAKFGETHDLRTTVYTILTLVFTSPWFHRAWIVQEYVLGAMQAMMFPPISDSVLVCSGQNRFQDLITKAARLDGFLSESPPELRCIYSMQRLSIARTQYRHRRFKMEPGTDTDKGELLLKTVLQSVSSQATDPRDKIYSCLGLVDAYFNEDFGHYVPDGLILDYGTSVEDVYSSFVRAITEATKRLDVLALCGSKRPSKIRRTWTPDWMSEPDGIISLSIQVEPTVKCYLKNLPINVSPEIQSMAIFADDLSTVTVSGFIHDRLTADSDHLGFARQPADFQNMEKIFCSRQASGRDFKQTLLECLTLSSKATEEDFDRFREHLNKSTNFETLLQKVSKSYHEHHKVPEGGVPIIDTYGKDSVAVLTEGNNIVRPLTHDPRPGDLVCVILGCAIPLLLRPFDGYYELHGEVYVPGIMHGEAMTALKEGKFELQDFELH</sequence>
<evidence type="ECO:0000313" key="2">
    <source>
        <dbReference type="EMBL" id="CZR61365.1"/>
    </source>
</evidence>
<gene>
    <name evidence="2" type="ORF">PAC_11261</name>
</gene>
<dbReference type="PANTHER" id="PTHR24148">
    <property type="entry name" value="ANKYRIN REPEAT DOMAIN-CONTAINING PROTEIN 39 HOMOLOG-RELATED"/>
    <property type="match status" value="1"/>
</dbReference>